<protein>
    <submittedName>
        <fullName evidence="2">Uncharacterized protein</fullName>
    </submittedName>
</protein>
<proteinExistence type="predicted"/>
<evidence type="ECO:0000256" key="1">
    <source>
        <dbReference type="SAM" id="MobiDB-lite"/>
    </source>
</evidence>
<evidence type="ECO:0000313" key="3">
    <source>
        <dbReference type="Proteomes" id="UP000630718"/>
    </source>
</evidence>
<evidence type="ECO:0000313" key="2">
    <source>
        <dbReference type="EMBL" id="GHE85246.1"/>
    </source>
</evidence>
<feature type="region of interest" description="Disordered" evidence="1">
    <location>
        <begin position="241"/>
        <end position="273"/>
    </location>
</feature>
<organism evidence="2 3">
    <name type="scientific">Streptomyces fumanus</name>
    <dbReference type="NCBI Taxonomy" id="67302"/>
    <lineage>
        <taxon>Bacteria</taxon>
        <taxon>Bacillati</taxon>
        <taxon>Actinomycetota</taxon>
        <taxon>Actinomycetes</taxon>
        <taxon>Kitasatosporales</taxon>
        <taxon>Streptomycetaceae</taxon>
        <taxon>Streptomyces</taxon>
    </lineage>
</organism>
<keyword evidence="3" id="KW-1185">Reference proteome</keyword>
<feature type="compositionally biased region" description="Pro residues" evidence="1">
    <location>
        <begin position="170"/>
        <end position="179"/>
    </location>
</feature>
<dbReference type="AlphaFoldDB" id="A0A919A4M7"/>
<feature type="region of interest" description="Disordered" evidence="1">
    <location>
        <begin position="167"/>
        <end position="223"/>
    </location>
</feature>
<dbReference type="EMBL" id="BNBI01000001">
    <property type="protein sequence ID" value="GHE85246.1"/>
    <property type="molecule type" value="Genomic_DNA"/>
</dbReference>
<accession>A0A919A4M7</accession>
<sequence>MVDNLQWSELLSSAATDLSPFVKSLGKFADSVPLYGVGTGIAGLDGVNQIIKEARAAYGIWMRPDQQHVKPSLGRLAFGVVNVAGYTLYGAGAGGYLGGHATGGGLLLVTASNVIKQHFMPEERTYRPVAPILPLHRKDIAAHTPSTTGRGGTPSPANVAQYALALLPASPSPSGPPAASPAAPEPGNRWLRASEMETGTVRPAHSGPHGEVPRPPVGAPVAGAAAGEARGIVNPVAAAAGAGLQPRGSSRSLPDVKTAAPEYVAAARRPRSR</sequence>
<name>A0A919A4M7_9ACTN</name>
<dbReference type="RefSeq" id="WP_190202441.1">
    <property type="nucleotide sequence ID" value="NZ_BNBI01000001.1"/>
</dbReference>
<comment type="caution">
    <text evidence="2">The sequence shown here is derived from an EMBL/GenBank/DDBJ whole genome shotgun (WGS) entry which is preliminary data.</text>
</comment>
<reference evidence="2" key="2">
    <citation type="submission" date="2020-09" db="EMBL/GenBank/DDBJ databases">
        <authorList>
            <person name="Sun Q."/>
            <person name="Ohkuma M."/>
        </authorList>
    </citation>
    <scope>NUCLEOTIDE SEQUENCE</scope>
    <source>
        <strain evidence="2">JCM 4477</strain>
    </source>
</reference>
<dbReference type="Proteomes" id="UP000630718">
    <property type="component" value="Unassembled WGS sequence"/>
</dbReference>
<reference evidence="2" key="1">
    <citation type="journal article" date="2014" name="Int. J. Syst. Evol. Microbiol.">
        <title>Complete genome sequence of Corynebacterium casei LMG S-19264T (=DSM 44701T), isolated from a smear-ripened cheese.</title>
        <authorList>
            <consortium name="US DOE Joint Genome Institute (JGI-PGF)"/>
            <person name="Walter F."/>
            <person name="Albersmeier A."/>
            <person name="Kalinowski J."/>
            <person name="Ruckert C."/>
        </authorList>
    </citation>
    <scope>NUCLEOTIDE SEQUENCE</scope>
    <source>
        <strain evidence="2">JCM 4477</strain>
    </source>
</reference>
<gene>
    <name evidence="2" type="ORF">GCM10018772_05570</name>
</gene>